<dbReference type="RefSeq" id="WP_376918471.1">
    <property type="nucleotide sequence ID" value="NZ_JBHRSW010000004.1"/>
</dbReference>
<evidence type="ECO:0000256" key="1">
    <source>
        <dbReference type="SAM" id="SignalP"/>
    </source>
</evidence>
<keyword evidence="1" id="KW-0732">Signal</keyword>
<evidence type="ECO:0000313" key="3">
    <source>
        <dbReference type="Proteomes" id="UP001595478"/>
    </source>
</evidence>
<feature type="chain" id="PRO_5045258553" description="Lipoprotein" evidence="1">
    <location>
        <begin position="21"/>
        <end position="557"/>
    </location>
</feature>
<proteinExistence type="predicted"/>
<protein>
    <recommendedName>
        <fullName evidence="4">Lipoprotein</fullName>
    </recommendedName>
</protein>
<dbReference type="Proteomes" id="UP001595478">
    <property type="component" value="Unassembled WGS sequence"/>
</dbReference>
<comment type="caution">
    <text evidence="2">The sequence shown here is derived from an EMBL/GenBank/DDBJ whole genome shotgun (WGS) entry which is preliminary data.</text>
</comment>
<evidence type="ECO:0000313" key="2">
    <source>
        <dbReference type="EMBL" id="MFC3120334.1"/>
    </source>
</evidence>
<dbReference type="EMBL" id="JBHRSW010000004">
    <property type="protein sequence ID" value="MFC3120334.1"/>
    <property type="molecule type" value="Genomic_DNA"/>
</dbReference>
<feature type="signal peptide" evidence="1">
    <location>
        <begin position="1"/>
        <end position="20"/>
    </location>
</feature>
<organism evidence="2 3">
    <name type="scientific">Agaribacter flavus</name>
    <dbReference type="NCBI Taxonomy" id="1902781"/>
    <lineage>
        <taxon>Bacteria</taxon>
        <taxon>Pseudomonadati</taxon>
        <taxon>Pseudomonadota</taxon>
        <taxon>Gammaproteobacteria</taxon>
        <taxon>Alteromonadales</taxon>
        <taxon>Alteromonadaceae</taxon>
        <taxon>Agaribacter</taxon>
    </lineage>
</organism>
<evidence type="ECO:0008006" key="4">
    <source>
        <dbReference type="Google" id="ProtNLM"/>
    </source>
</evidence>
<gene>
    <name evidence="2" type="ORF">ACFOHL_01735</name>
</gene>
<reference evidence="3" key="1">
    <citation type="journal article" date="2019" name="Int. J. Syst. Evol. Microbiol.">
        <title>The Global Catalogue of Microorganisms (GCM) 10K type strain sequencing project: providing services to taxonomists for standard genome sequencing and annotation.</title>
        <authorList>
            <consortium name="The Broad Institute Genomics Platform"/>
            <consortium name="The Broad Institute Genome Sequencing Center for Infectious Disease"/>
            <person name="Wu L."/>
            <person name="Ma J."/>
        </authorList>
    </citation>
    <scope>NUCLEOTIDE SEQUENCE [LARGE SCALE GENOMIC DNA]</scope>
    <source>
        <strain evidence="3">KCTC 52473</strain>
    </source>
</reference>
<keyword evidence="3" id="KW-1185">Reference proteome</keyword>
<accession>A0ABV7FJ88</accession>
<name>A0ABV7FJ88_9ALTE</name>
<sequence>MFHSKIWWLICLIFCLSACTAEKPQIQDNQSSPFEQSPFSNVARLTEGIPAMAWIEQGELYNPEALIPSQCYTKTEGKYNPCYVCHQSYSASENKVNDLNDGFLQGTYGFSDEGRHNSWVNLFTDRTAYIDAMPDEQIIEYINTENYTQWQAWMDNNWTGVNPKLNDLHLGAAAFDDNGLAKDGSRWVAYKFKSLPSTFWPTNGSTNDVMIRLSPEFSELNGEFSQSVYFANLSLVEMAIKERNQISVAGINEAELDLDLDGDGVQSLSTNLMLARDYYLGDASHIPVTRSLFPVGTEFLHTVRYLGLDENNQITQSKRMKELRYSRKNQFMEPAKITSINYGERKEKHYENLPAVQDYGHKGMSNRQGWLIWGFIEDQNGELRKQHFEEQFFCMGCHKSVGATVDTVFSFTRKKEGAAGWGYTDLRQITDTPNVGELTGEYLTYLKRVGGGDEFRQNQEMITRWFNKDGSVKEDEIRSLDSVYDLVVPSYERAMKLNKAYHQIVSEQSYIYGRDVNITPATNVYRDIGIDQQPLPPEFRYVWDIRLDWHQANSREY</sequence>